<dbReference type="SUPFAM" id="SSF53756">
    <property type="entry name" value="UDP-Glycosyltransferase/glycogen phosphorylase"/>
    <property type="match status" value="1"/>
</dbReference>
<keyword evidence="7" id="KW-1185">Reference proteome</keyword>
<dbReference type="GO" id="GO:0016020">
    <property type="term" value="C:membrane"/>
    <property type="evidence" value="ECO:0007669"/>
    <property type="project" value="UniProtKB-SubCell"/>
</dbReference>
<organism evidence="6 7">
    <name type="scientific">Leptosia nina</name>
    <dbReference type="NCBI Taxonomy" id="320188"/>
    <lineage>
        <taxon>Eukaryota</taxon>
        <taxon>Metazoa</taxon>
        <taxon>Ecdysozoa</taxon>
        <taxon>Arthropoda</taxon>
        <taxon>Hexapoda</taxon>
        <taxon>Insecta</taxon>
        <taxon>Pterygota</taxon>
        <taxon>Neoptera</taxon>
        <taxon>Endopterygota</taxon>
        <taxon>Lepidoptera</taxon>
        <taxon>Glossata</taxon>
        <taxon>Ditrysia</taxon>
        <taxon>Papilionoidea</taxon>
        <taxon>Pieridae</taxon>
        <taxon>Pierinae</taxon>
        <taxon>Leptosia</taxon>
    </lineage>
</organism>
<evidence type="ECO:0000256" key="4">
    <source>
        <dbReference type="RuleBase" id="RU003718"/>
    </source>
</evidence>
<keyword evidence="5" id="KW-0472">Membrane</keyword>
<accession>A0AAV1JSZ4</accession>
<proteinExistence type="inferred from homology"/>
<sequence length="524" mass="59588">MNLLRAYAIYLTLISFNNVCAFNVLAIVTLPLKSHYMAFDRFFRELATRGHSVTVMNNYVEENPPANMTYVDLSRDRYPPIRMPAMSAYEGMNSFHMRLVNTYRHFLIGPQNTEQDCENLLINKDVASFLDKKQKFDVIFVEEFMSECGAAFAAALYDAPIIGITSHTLLPWAYSRLGIPFDFSSDAYYFSSGGRNPSLYHKIESYLTDIYMNYVLEPQIIQIINDVFKKHKPGIQVDVRKAVREQMKMMFVYQHFSVTGARLLPPQVIEIGGIHIKEGKKLPQDLDIFLSSATQGAIYVSFGSNLNASTMSATKIQEFASALSRIPQKVLWKIESPEIIKNENILMRPWFPQRDVLCHPKVLAFVSHGGMLSLSEAAHCGKPLLAIPFFGDQYSNAAVVEQSGLGTTLFFNEITSDRLLEAINYLTSPKLQKSARNIQDLWNDRPMNVLDSAIYWTEYVARHRSAPPSLPSKRTAWFQSGLTDVYITLGTILFLLIFMLIYLCKVVKGCIMYCFSPAFKKKND</sequence>
<dbReference type="Gene3D" id="3.40.50.2000">
    <property type="entry name" value="Glycogen Phosphorylase B"/>
    <property type="match status" value="2"/>
</dbReference>
<evidence type="ECO:0000256" key="5">
    <source>
        <dbReference type="RuleBase" id="RU362059"/>
    </source>
</evidence>
<dbReference type="InterPro" id="IPR050271">
    <property type="entry name" value="UDP-glycosyltransferase"/>
</dbReference>
<dbReference type="InterPro" id="IPR002213">
    <property type="entry name" value="UDP_glucos_trans"/>
</dbReference>
<feature type="transmembrane region" description="Helical" evidence="5">
    <location>
        <begin position="485"/>
        <end position="503"/>
    </location>
</feature>
<dbReference type="FunFam" id="3.40.50.2000:FF:000050">
    <property type="entry name" value="UDP-glucuronosyltransferase"/>
    <property type="match status" value="1"/>
</dbReference>
<dbReference type="PANTHER" id="PTHR48043:SF114">
    <property type="entry name" value="IP04436P-RELATED"/>
    <property type="match status" value="1"/>
</dbReference>
<keyword evidence="5" id="KW-0812">Transmembrane</keyword>
<dbReference type="PROSITE" id="PS00375">
    <property type="entry name" value="UDPGT"/>
    <property type="match status" value="1"/>
</dbReference>
<comment type="catalytic activity">
    <reaction evidence="5">
        <text>glucuronate acceptor + UDP-alpha-D-glucuronate = acceptor beta-D-glucuronoside + UDP + H(+)</text>
        <dbReference type="Rhea" id="RHEA:21032"/>
        <dbReference type="ChEBI" id="CHEBI:15378"/>
        <dbReference type="ChEBI" id="CHEBI:58052"/>
        <dbReference type="ChEBI" id="CHEBI:58223"/>
        <dbReference type="ChEBI" id="CHEBI:132367"/>
        <dbReference type="ChEBI" id="CHEBI:132368"/>
        <dbReference type="EC" id="2.4.1.17"/>
    </reaction>
</comment>
<protein>
    <recommendedName>
        <fullName evidence="5">UDP-glucuronosyltransferase</fullName>
        <ecNumber evidence="5">2.4.1.17</ecNumber>
    </recommendedName>
</protein>
<evidence type="ECO:0000313" key="6">
    <source>
        <dbReference type="EMBL" id="CAK1552553.1"/>
    </source>
</evidence>
<dbReference type="EMBL" id="CAVLEF010000156">
    <property type="protein sequence ID" value="CAK1552553.1"/>
    <property type="molecule type" value="Genomic_DNA"/>
</dbReference>
<evidence type="ECO:0000256" key="3">
    <source>
        <dbReference type="ARBA" id="ARBA00022679"/>
    </source>
</evidence>
<dbReference type="CDD" id="cd03784">
    <property type="entry name" value="GT1_Gtf-like"/>
    <property type="match status" value="1"/>
</dbReference>
<dbReference type="InterPro" id="IPR035595">
    <property type="entry name" value="UDP_glycos_trans_CS"/>
</dbReference>
<dbReference type="GO" id="GO:0015020">
    <property type="term" value="F:glucuronosyltransferase activity"/>
    <property type="evidence" value="ECO:0007669"/>
    <property type="project" value="UniProtKB-EC"/>
</dbReference>
<dbReference type="PANTHER" id="PTHR48043">
    <property type="entry name" value="EG:EG0003.4 PROTEIN-RELATED"/>
    <property type="match status" value="1"/>
</dbReference>
<dbReference type="AlphaFoldDB" id="A0AAV1JSZ4"/>
<name>A0AAV1JSZ4_9NEOP</name>
<evidence type="ECO:0000313" key="7">
    <source>
        <dbReference type="Proteomes" id="UP001497472"/>
    </source>
</evidence>
<comment type="similarity">
    <text evidence="1 4">Belongs to the UDP-glycosyltransferase family.</text>
</comment>
<gene>
    <name evidence="6" type="ORF">LNINA_LOCUS11593</name>
</gene>
<feature type="transmembrane region" description="Helical" evidence="5">
    <location>
        <begin position="7"/>
        <end position="32"/>
    </location>
</feature>
<comment type="caution">
    <text evidence="5">Lacks conserved residue(s) required for the propagation of feature annotation.</text>
</comment>
<evidence type="ECO:0000256" key="2">
    <source>
        <dbReference type="ARBA" id="ARBA00022676"/>
    </source>
</evidence>
<comment type="caution">
    <text evidence="6">The sequence shown here is derived from an EMBL/GenBank/DDBJ whole genome shotgun (WGS) entry which is preliminary data.</text>
</comment>
<dbReference type="Proteomes" id="UP001497472">
    <property type="component" value="Unassembled WGS sequence"/>
</dbReference>
<dbReference type="EC" id="2.4.1.17" evidence="5"/>
<keyword evidence="3 4" id="KW-0808">Transferase</keyword>
<dbReference type="Pfam" id="PF00201">
    <property type="entry name" value="UDPGT"/>
    <property type="match status" value="1"/>
</dbReference>
<comment type="subcellular location">
    <subcellularLocation>
        <location evidence="5">Membrane</location>
        <topology evidence="5">Single-pass membrane protein</topology>
    </subcellularLocation>
</comment>
<evidence type="ECO:0000256" key="1">
    <source>
        <dbReference type="ARBA" id="ARBA00009995"/>
    </source>
</evidence>
<reference evidence="6 7" key="1">
    <citation type="submission" date="2023-11" db="EMBL/GenBank/DDBJ databases">
        <authorList>
            <person name="Okamura Y."/>
        </authorList>
    </citation>
    <scope>NUCLEOTIDE SEQUENCE [LARGE SCALE GENOMIC DNA]</scope>
</reference>
<keyword evidence="5" id="KW-1133">Transmembrane helix</keyword>
<keyword evidence="2 4" id="KW-0328">Glycosyltransferase</keyword>